<evidence type="ECO:0000256" key="1">
    <source>
        <dbReference type="ARBA" id="ARBA00004120"/>
    </source>
</evidence>
<evidence type="ECO:0000256" key="2">
    <source>
        <dbReference type="ARBA" id="ARBA00006118"/>
    </source>
</evidence>
<dbReference type="GO" id="GO:0003677">
    <property type="term" value="F:DNA binding"/>
    <property type="evidence" value="ECO:0007669"/>
    <property type="project" value="UniProtKB-KW"/>
</dbReference>
<evidence type="ECO:0000256" key="10">
    <source>
        <dbReference type="ARBA" id="ARBA00023125"/>
    </source>
</evidence>
<feature type="region of interest" description="Disordered" evidence="13">
    <location>
        <begin position="62"/>
        <end position="82"/>
    </location>
</feature>
<dbReference type="GO" id="GO:0070740">
    <property type="term" value="F:tubulin-glutamic acid ligase activity"/>
    <property type="evidence" value="ECO:0007669"/>
    <property type="project" value="TreeGrafter"/>
</dbReference>
<feature type="region of interest" description="Disordered" evidence="13">
    <location>
        <begin position="1"/>
        <end position="46"/>
    </location>
</feature>
<keyword evidence="10" id="KW-0238">DNA-binding</keyword>
<dbReference type="STRING" id="431595.K3W525"/>
<evidence type="ECO:0000259" key="15">
    <source>
        <dbReference type="PROSITE" id="PS51294"/>
    </source>
</evidence>
<comment type="similarity">
    <text evidence="2">Belongs to the tubulin polyglutamylase family.</text>
</comment>
<feature type="region of interest" description="Disordered" evidence="13">
    <location>
        <begin position="481"/>
        <end position="619"/>
    </location>
</feature>
<protein>
    <recommendedName>
        <fullName evidence="18">Myb-like domain-containing protein</fullName>
    </recommendedName>
</protein>
<keyword evidence="7" id="KW-0547">Nucleotide-binding</keyword>
<dbReference type="VEuPathDB" id="FungiDB:PYU1_G000066"/>
<dbReference type="EMBL" id="GL376636">
    <property type="status" value="NOT_ANNOTATED_CDS"/>
    <property type="molecule type" value="Genomic_DNA"/>
</dbReference>
<dbReference type="SMART" id="SM00717">
    <property type="entry name" value="SANT"/>
    <property type="match status" value="2"/>
</dbReference>
<proteinExistence type="inferred from homology"/>
<evidence type="ECO:0000256" key="6">
    <source>
        <dbReference type="ARBA" id="ARBA00022737"/>
    </source>
</evidence>
<dbReference type="GO" id="GO:0005874">
    <property type="term" value="C:microtubule"/>
    <property type="evidence" value="ECO:0007669"/>
    <property type="project" value="UniProtKB-KW"/>
</dbReference>
<dbReference type="SUPFAM" id="SSF46689">
    <property type="entry name" value="Homeodomain-like"/>
    <property type="match status" value="1"/>
</dbReference>
<dbReference type="CDD" id="cd00167">
    <property type="entry name" value="SANT"/>
    <property type="match status" value="2"/>
</dbReference>
<dbReference type="InterPro" id="IPR009057">
    <property type="entry name" value="Homeodomain-like_sf"/>
</dbReference>
<feature type="compositionally biased region" description="Low complexity" evidence="13">
    <location>
        <begin position="487"/>
        <end position="497"/>
    </location>
</feature>
<dbReference type="EnsemblProtists" id="PYU1_T000066">
    <property type="protein sequence ID" value="PYU1_T000066"/>
    <property type="gene ID" value="PYU1_G000066"/>
</dbReference>
<evidence type="ECO:0000256" key="9">
    <source>
        <dbReference type="ARBA" id="ARBA00023069"/>
    </source>
</evidence>
<organism evidence="16 17">
    <name type="scientific">Globisporangium ultimum (strain ATCC 200006 / CBS 805.95 / DAOM BR144)</name>
    <name type="common">Pythium ultimum</name>
    <dbReference type="NCBI Taxonomy" id="431595"/>
    <lineage>
        <taxon>Eukaryota</taxon>
        <taxon>Sar</taxon>
        <taxon>Stramenopiles</taxon>
        <taxon>Oomycota</taxon>
        <taxon>Peronosporomycetes</taxon>
        <taxon>Pythiales</taxon>
        <taxon>Pythiaceae</taxon>
        <taxon>Globisporangium</taxon>
    </lineage>
</organism>
<dbReference type="PROSITE" id="PS51294">
    <property type="entry name" value="HTH_MYB"/>
    <property type="match status" value="2"/>
</dbReference>
<dbReference type="GO" id="GO:0036064">
    <property type="term" value="C:ciliary basal body"/>
    <property type="evidence" value="ECO:0007669"/>
    <property type="project" value="TreeGrafter"/>
</dbReference>
<dbReference type="PROSITE" id="PS50090">
    <property type="entry name" value="MYB_LIKE"/>
    <property type="match status" value="2"/>
</dbReference>
<dbReference type="InterPro" id="IPR017930">
    <property type="entry name" value="Myb_dom"/>
</dbReference>
<keyword evidence="4" id="KW-0436">Ligase</keyword>
<keyword evidence="6" id="KW-0677">Repeat</keyword>
<feature type="compositionally biased region" description="Acidic residues" evidence="13">
    <location>
        <begin position="577"/>
        <end position="587"/>
    </location>
</feature>
<comment type="subcellular location">
    <subcellularLocation>
        <location evidence="1">Cytoplasm</location>
        <location evidence="1">Cytoskeleton</location>
        <location evidence="1">Cilium basal body</location>
    </subcellularLocation>
</comment>
<feature type="domain" description="HTH myb-type" evidence="15">
    <location>
        <begin position="434"/>
        <end position="484"/>
    </location>
</feature>
<feature type="compositionally biased region" description="Basic and acidic residues" evidence="13">
    <location>
        <begin position="535"/>
        <end position="544"/>
    </location>
</feature>
<dbReference type="InParanoid" id="K3W525"/>
<dbReference type="HOGENOM" id="CLU_347009_0_0_1"/>
<feature type="compositionally biased region" description="Low complexity" evidence="13">
    <location>
        <begin position="705"/>
        <end position="721"/>
    </location>
</feature>
<keyword evidence="5" id="KW-0493">Microtubule</keyword>
<dbReference type="GO" id="GO:0005524">
    <property type="term" value="F:ATP binding"/>
    <property type="evidence" value="ECO:0007669"/>
    <property type="project" value="UniProtKB-KW"/>
</dbReference>
<keyword evidence="3" id="KW-0963">Cytoplasm</keyword>
<feature type="compositionally biased region" description="Low complexity" evidence="13">
    <location>
        <begin position="606"/>
        <end position="619"/>
    </location>
</feature>
<keyword evidence="17" id="KW-1185">Reference proteome</keyword>
<reference evidence="16" key="3">
    <citation type="submission" date="2015-02" db="UniProtKB">
        <authorList>
            <consortium name="EnsemblProtists"/>
        </authorList>
    </citation>
    <scope>IDENTIFICATION</scope>
    <source>
        <strain evidence="16">DAOM BR144</strain>
    </source>
</reference>
<evidence type="ECO:0000256" key="11">
    <source>
        <dbReference type="ARBA" id="ARBA00023212"/>
    </source>
</evidence>
<dbReference type="GO" id="GO:0000226">
    <property type="term" value="P:microtubule cytoskeleton organization"/>
    <property type="evidence" value="ECO:0007669"/>
    <property type="project" value="TreeGrafter"/>
</dbReference>
<feature type="domain" description="Myb-like" evidence="14">
    <location>
        <begin position="378"/>
        <end position="429"/>
    </location>
</feature>
<feature type="compositionally biased region" description="Basic and acidic residues" evidence="13">
    <location>
        <begin position="68"/>
        <end position="79"/>
    </location>
</feature>
<dbReference type="AlphaFoldDB" id="K3W525"/>
<feature type="region of interest" description="Disordered" evidence="13">
    <location>
        <begin position="356"/>
        <end position="386"/>
    </location>
</feature>
<evidence type="ECO:0000259" key="14">
    <source>
        <dbReference type="PROSITE" id="PS50090"/>
    </source>
</evidence>
<sequence length="814" mass="90259">MQQMKAETQEDLPREHQATSDAEVQQRHGDEGERQPTREHEHIIERAQDAIDALRKELVTKLSQRGTESAREAGDENASRGRSGIMRVDVHAAPVSNVAAVSAVPTSPIEVLMKKMHELVQKYNHKDSERASEVATSIVARDAPALGVAVVSDSASMVDELARLQRKVTEQALALNQLKAHDAARQIESDHLRKSVLSLQQDLMRLMNIVELQMQMPAVHTPMLANAFPGRHLQQHQHMYHQHQQHRAPTMGMTNPGYYHRGAMKQPRAAVGSSTVQMTPMTDASLLTRRFMDADRKKRACMFGDALPTTSVTAFSQNVQERHQLLVRHPSDATPALVSPHETVFANASGIFTHESLSPQQKRIKTSKSNGNGRSGTNSKLGKRPWSVEEDQTLAMAVESSGASDWSAISRILPGRCGKQCRERWVNHLSPSVNKDAWTQHEDEIIFRTREQIGNHWADIARLLPGRTDNAVKNRFYSTMRRRIRQQRSSNNNTSHSVKTAHHSHPSRHSDLYHHSPSKQDETMLPATTSTSEYQHNRDNRDEGEGAYANRSSSHGTSSTTSGASSVTSSPASMQQDEQEDDEDAETGDTSATSFRSQHEPEMEVATTASSSSKTSSAKFKWRVDAEKHVVVWNFERRGWVKTEGDDWNVYWANKTTIKAMFNPESAGSARLVDGQYVNHFPNHYELTRKDLLVKNIKRYKKEANSASASSSLNGPGASGATPATQSLAANVNATSMQPPPSAMYSAASATGGTGGIAATVVTNAETLDFLPITYTLPADYSLFVEEFRRNPNAMWIMKPCSKAQGKGIFIVWK</sequence>
<dbReference type="eggNOG" id="KOG2157">
    <property type="taxonomic scope" value="Eukaryota"/>
</dbReference>
<evidence type="ECO:0000313" key="16">
    <source>
        <dbReference type="EnsemblProtists" id="PYU1_T000066"/>
    </source>
</evidence>
<feature type="region of interest" description="Disordered" evidence="13">
    <location>
        <begin position="705"/>
        <end position="724"/>
    </location>
</feature>
<evidence type="ECO:0000256" key="12">
    <source>
        <dbReference type="ARBA" id="ARBA00023273"/>
    </source>
</evidence>
<dbReference type="Pfam" id="PF03133">
    <property type="entry name" value="TTL"/>
    <property type="match status" value="1"/>
</dbReference>
<dbReference type="InterPro" id="IPR001005">
    <property type="entry name" value="SANT/Myb"/>
</dbReference>
<evidence type="ECO:0000256" key="5">
    <source>
        <dbReference type="ARBA" id="ARBA00022701"/>
    </source>
</evidence>
<evidence type="ECO:0008006" key="18">
    <source>
        <dbReference type="Google" id="ProtNLM"/>
    </source>
</evidence>
<keyword evidence="9" id="KW-0969">Cilium</keyword>
<keyword evidence="12" id="KW-0966">Cell projection</keyword>
<feature type="compositionally biased region" description="Basic and acidic residues" evidence="13">
    <location>
        <begin position="7"/>
        <end position="46"/>
    </location>
</feature>
<dbReference type="eggNOG" id="KOG0048">
    <property type="taxonomic scope" value="Eukaryota"/>
</dbReference>
<dbReference type="GO" id="GO:0015631">
    <property type="term" value="F:tubulin binding"/>
    <property type="evidence" value="ECO:0007669"/>
    <property type="project" value="TreeGrafter"/>
</dbReference>
<feature type="compositionally biased region" description="Polar residues" evidence="13">
    <location>
        <begin position="356"/>
        <end position="380"/>
    </location>
</feature>
<keyword evidence="8" id="KW-0067">ATP-binding</keyword>
<dbReference type="Pfam" id="PF00249">
    <property type="entry name" value="Myb_DNA-binding"/>
    <property type="match status" value="2"/>
</dbReference>
<name>K3W525_GLOUD</name>
<dbReference type="FunFam" id="1.10.10.60:FF:000010">
    <property type="entry name" value="Transcriptional activator Myb isoform A"/>
    <property type="match status" value="1"/>
</dbReference>
<reference evidence="17" key="1">
    <citation type="journal article" date="2010" name="Genome Biol.">
        <title>Genome sequence of the necrotrophic plant pathogen Pythium ultimum reveals original pathogenicity mechanisms and effector repertoire.</title>
        <authorList>
            <person name="Levesque C.A."/>
            <person name="Brouwer H."/>
            <person name="Cano L."/>
            <person name="Hamilton J.P."/>
            <person name="Holt C."/>
            <person name="Huitema E."/>
            <person name="Raffaele S."/>
            <person name="Robideau G.P."/>
            <person name="Thines M."/>
            <person name="Win J."/>
            <person name="Zerillo M.M."/>
            <person name="Beakes G.W."/>
            <person name="Boore J.L."/>
            <person name="Busam D."/>
            <person name="Dumas B."/>
            <person name="Ferriera S."/>
            <person name="Fuerstenberg S.I."/>
            <person name="Gachon C.M."/>
            <person name="Gaulin E."/>
            <person name="Govers F."/>
            <person name="Grenville-Briggs L."/>
            <person name="Horner N."/>
            <person name="Hostetler J."/>
            <person name="Jiang R.H."/>
            <person name="Johnson J."/>
            <person name="Krajaejun T."/>
            <person name="Lin H."/>
            <person name="Meijer H.J."/>
            <person name="Moore B."/>
            <person name="Morris P."/>
            <person name="Phuntmart V."/>
            <person name="Puiu D."/>
            <person name="Shetty J."/>
            <person name="Stajich J.E."/>
            <person name="Tripathy S."/>
            <person name="Wawra S."/>
            <person name="van West P."/>
            <person name="Whitty B.R."/>
            <person name="Coutinho P.M."/>
            <person name="Henrissat B."/>
            <person name="Martin F."/>
            <person name="Thomas P.D."/>
            <person name="Tyler B.M."/>
            <person name="De Vries R.P."/>
            <person name="Kamoun S."/>
            <person name="Yandell M."/>
            <person name="Tisserat N."/>
            <person name="Buell C.R."/>
        </authorList>
    </citation>
    <scope>NUCLEOTIDE SEQUENCE</scope>
    <source>
        <strain evidence="17">DAOM:BR144</strain>
    </source>
</reference>
<evidence type="ECO:0000256" key="3">
    <source>
        <dbReference type="ARBA" id="ARBA00022490"/>
    </source>
</evidence>
<feature type="domain" description="Myb-like" evidence="14">
    <location>
        <begin position="430"/>
        <end position="480"/>
    </location>
</feature>
<accession>K3W525</accession>
<keyword evidence="11" id="KW-0206">Cytoskeleton</keyword>
<reference evidence="17" key="2">
    <citation type="submission" date="2010-04" db="EMBL/GenBank/DDBJ databases">
        <authorList>
            <person name="Buell R."/>
            <person name="Hamilton J."/>
            <person name="Hostetler J."/>
        </authorList>
    </citation>
    <scope>NUCLEOTIDE SEQUENCE [LARGE SCALE GENOMIC DNA]</scope>
    <source>
        <strain evidence="17">DAOM:BR144</strain>
    </source>
</reference>
<dbReference type="InterPro" id="IPR004344">
    <property type="entry name" value="TTL/TTLL_fam"/>
</dbReference>
<feature type="compositionally biased region" description="Low complexity" evidence="13">
    <location>
        <begin position="552"/>
        <end position="576"/>
    </location>
</feature>
<feature type="domain" description="HTH myb-type" evidence="15">
    <location>
        <begin position="378"/>
        <end position="433"/>
    </location>
</feature>
<evidence type="ECO:0000256" key="13">
    <source>
        <dbReference type="SAM" id="MobiDB-lite"/>
    </source>
</evidence>
<evidence type="ECO:0000256" key="8">
    <source>
        <dbReference type="ARBA" id="ARBA00022840"/>
    </source>
</evidence>
<dbReference type="PROSITE" id="PS51221">
    <property type="entry name" value="TTL"/>
    <property type="match status" value="1"/>
</dbReference>
<dbReference type="PANTHER" id="PTHR12241">
    <property type="entry name" value="TUBULIN POLYGLUTAMYLASE"/>
    <property type="match status" value="1"/>
</dbReference>
<dbReference type="Proteomes" id="UP000019132">
    <property type="component" value="Unassembled WGS sequence"/>
</dbReference>
<dbReference type="Gene3D" id="1.10.10.60">
    <property type="entry name" value="Homeodomain-like"/>
    <property type="match status" value="2"/>
</dbReference>
<evidence type="ECO:0000256" key="4">
    <source>
        <dbReference type="ARBA" id="ARBA00022598"/>
    </source>
</evidence>
<dbReference type="PANTHER" id="PTHR12241:SF31">
    <property type="entry name" value="POLYGLUTAMYLASE COMPLEX SUBUNIT TTLL1"/>
    <property type="match status" value="1"/>
</dbReference>
<evidence type="ECO:0000313" key="17">
    <source>
        <dbReference type="Proteomes" id="UP000019132"/>
    </source>
</evidence>
<evidence type="ECO:0000256" key="7">
    <source>
        <dbReference type="ARBA" id="ARBA00022741"/>
    </source>
</evidence>
<feature type="compositionally biased region" description="Basic and acidic residues" evidence="13">
    <location>
        <begin position="508"/>
        <end position="522"/>
    </location>
</feature>